<dbReference type="EMBL" id="QXCT01000001">
    <property type="protein sequence ID" value="MDW9252818.1"/>
    <property type="molecule type" value="Genomic_DNA"/>
</dbReference>
<evidence type="ECO:0000313" key="2">
    <source>
        <dbReference type="EMBL" id="MDW9252818.1"/>
    </source>
</evidence>
<dbReference type="AlphaFoldDB" id="A0AAW9CPN5"/>
<reference evidence="2" key="1">
    <citation type="submission" date="2018-08" db="EMBL/GenBank/DDBJ databases">
        <title>Identification of Burkholderia cepacia strains that express a Burkholderia pseudomallei-like capsular polysaccharide.</title>
        <authorList>
            <person name="Burtnick M.N."/>
            <person name="Vongsouvath M."/>
            <person name="Newton P."/>
            <person name="Wuthiekanun V."/>
            <person name="Limmathurotsakul D."/>
            <person name="Brett P.J."/>
            <person name="Chantratita N."/>
            <person name="Dance D.A."/>
        </authorList>
    </citation>
    <scope>NUCLEOTIDE SEQUENCE</scope>
    <source>
        <strain evidence="2">SBXCC001</strain>
    </source>
</reference>
<feature type="compositionally biased region" description="Basic and acidic residues" evidence="1">
    <location>
        <begin position="1"/>
        <end position="12"/>
    </location>
</feature>
<accession>A0AAW9CPN5</accession>
<feature type="region of interest" description="Disordered" evidence="1">
    <location>
        <begin position="1"/>
        <end position="24"/>
    </location>
</feature>
<proteinExistence type="predicted"/>
<evidence type="ECO:0000313" key="3">
    <source>
        <dbReference type="Proteomes" id="UP001272137"/>
    </source>
</evidence>
<dbReference type="Proteomes" id="UP001272137">
    <property type="component" value="Unassembled WGS sequence"/>
</dbReference>
<sequence length="58" mass="6417">MRSRASGRERAASNRPVRAGRRLTDARADASPIVARRIAGTSRAFCYMRRSNLHEACG</sequence>
<protein>
    <submittedName>
        <fullName evidence="2">Uncharacterized protein</fullName>
    </submittedName>
</protein>
<comment type="caution">
    <text evidence="2">The sequence shown here is derived from an EMBL/GenBank/DDBJ whole genome shotgun (WGS) entry which is preliminary data.</text>
</comment>
<gene>
    <name evidence="2" type="ORF">C7S16_5452</name>
</gene>
<organism evidence="2 3">
    <name type="scientific">Burkholderia thailandensis</name>
    <dbReference type="NCBI Taxonomy" id="57975"/>
    <lineage>
        <taxon>Bacteria</taxon>
        <taxon>Pseudomonadati</taxon>
        <taxon>Pseudomonadota</taxon>
        <taxon>Betaproteobacteria</taxon>
        <taxon>Burkholderiales</taxon>
        <taxon>Burkholderiaceae</taxon>
        <taxon>Burkholderia</taxon>
        <taxon>pseudomallei group</taxon>
    </lineage>
</organism>
<evidence type="ECO:0000256" key="1">
    <source>
        <dbReference type="SAM" id="MobiDB-lite"/>
    </source>
</evidence>
<name>A0AAW9CPN5_BURTH</name>